<organism evidence="1 2">
    <name type="scientific">Methylocystis bryophila</name>
    <dbReference type="NCBI Taxonomy" id="655015"/>
    <lineage>
        <taxon>Bacteria</taxon>
        <taxon>Pseudomonadati</taxon>
        <taxon>Pseudomonadota</taxon>
        <taxon>Alphaproteobacteria</taxon>
        <taxon>Hyphomicrobiales</taxon>
        <taxon>Methylocystaceae</taxon>
        <taxon>Methylocystis</taxon>
    </lineage>
</organism>
<evidence type="ECO:0000313" key="2">
    <source>
        <dbReference type="Proteomes" id="UP000193978"/>
    </source>
</evidence>
<dbReference type="KEGG" id="mbry:B1812_12100"/>
<sequence length="158" mass="16621">MDRFAFMLCINAPSEGAHVMRITVTIPAILFTTIAAQAGVVTNSKVVCSGKHPPAVPLLGGMLVQNSGVGEVDANIPPGFKVAKVYCQVSDPAGGLRACKYSKKPDKACGVASKGMLIDNFGDGFKELSWYPQAPKGGAPRLYILTTEIAPDTPSKKK</sequence>
<accession>A0A1W6MVS3</accession>
<dbReference type="EMBL" id="CP019948">
    <property type="protein sequence ID" value="ARN81694.1"/>
    <property type="molecule type" value="Genomic_DNA"/>
</dbReference>
<proteinExistence type="predicted"/>
<protein>
    <submittedName>
        <fullName evidence="1">Uncharacterized protein</fullName>
    </submittedName>
</protein>
<dbReference type="AlphaFoldDB" id="A0A1W6MVS3"/>
<keyword evidence="2" id="KW-1185">Reference proteome</keyword>
<evidence type="ECO:0000313" key="1">
    <source>
        <dbReference type="EMBL" id="ARN81694.1"/>
    </source>
</evidence>
<name>A0A1W6MVS3_9HYPH</name>
<gene>
    <name evidence="1" type="ORF">B1812_12100</name>
</gene>
<reference evidence="1 2" key="1">
    <citation type="submission" date="2017-02" db="EMBL/GenBank/DDBJ databases">
        <authorList>
            <person name="Peterson S.W."/>
        </authorList>
    </citation>
    <scope>NUCLEOTIDE SEQUENCE [LARGE SCALE GENOMIC DNA]</scope>
    <source>
        <strain evidence="1 2">S285</strain>
    </source>
</reference>
<dbReference type="Proteomes" id="UP000193978">
    <property type="component" value="Chromosome"/>
</dbReference>